<dbReference type="AlphaFoldDB" id="F8N127"/>
<dbReference type="OrthoDB" id="8249012at2759"/>
<evidence type="ECO:0000313" key="2">
    <source>
        <dbReference type="EMBL" id="EGO53060.1"/>
    </source>
</evidence>
<dbReference type="EMBL" id="GL891382">
    <property type="protein sequence ID" value="EGO53060.1"/>
    <property type="molecule type" value="Genomic_DNA"/>
</dbReference>
<dbReference type="GeneID" id="20827245"/>
<dbReference type="PANTHER" id="PTHR21521">
    <property type="entry name" value="AMUN, ISOFORM A"/>
    <property type="match status" value="1"/>
</dbReference>
<accession>F8N127</accession>
<sequence>MAKPTPLSAAKISLAAFNEVLGRYPACIQAISRDKGAKPGQKTLAELDEYRYGESVTAFGPEKADTKSIGVDEVKTLVEWKLYVLFHILIPTTYPDIPGSLKGVTYRLAYLVFGGRRATAIFSGLQTPSLELASDAPTGPLFRPTLMKLVSSNDPNLVQTTVQDAVKQYRDRSDISGALGILTKLKGIGPATASLLLAVHDPDHVIFFADEAYYWLCGDGKKVPLKYNVKEYNSLCQKSQALSQRLGVKAIDIERVAFVLMRQESGDIAAASATLDLEPSVSSVAKVTPPKTKRKTVDDDTNDPEPPVRRSKRTKHSFESEA</sequence>
<keyword evidence="3" id="KW-1185">Reference proteome</keyword>
<dbReference type="PANTHER" id="PTHR21521:SF0">
    <property type="entry name" value="AMUN, ISOFORM A"/>
    <property type="match status" value="1"/>
</dbReference>
<feature type="region of interest" description="Disordered" evidence="1">
    <location>
        <begin position="280"/>
        <end position="322"/>
    </location>
</feature>
<reference evidence="3" key="1">
    <citation type="journal article" date="2011" name="Genetics">
        <title>Massive changes in genome architecture accompany the transition to self-fertility in the filamentous fungus Neurospora tetrasperma.</title>
        <authorList>
            <person name="Ellison C.E."/>
            <person name="Stajich J.E."/>
            <person name="Jacobson D.J."/>
            <person name="Natvig D.O."/>
            <person name="Lapidus A."/>
            <person name="Foster B."/>
            <person name="Aerts A."/>
            <person name="Riley R."/>
            <person name="Lindquist E.A."/>
            <person name="Grigoriev I.V."/>
            <person name="Taylor J.W."/>
        </authorList>
    </citation>
    <scope>NUCLEOTIDE SEQUENCE [LARGE SCALE GENOMIC DNA]</scope>
    <source>
        <strain evidence="3">FGSC 2508 / P0657</strain>
    </source>
</reference>
<dbReference type="Proteomes" id="UP000008065">
    <property type="component" value="Unassembled WGS sequence"/>
</dbReference>
<proteinExistence type="predicted"/>
<evidence type="ECO:0000313" key="3">
    <source>
        <dbReference type="Proteomes" id="UP000008065"/>
    </source>
</evidence>
<evidence type="ECO:0000256" key="1">
    <source>
        <dbReference type="SAM" id="MobiDB-lite"/>
    </source>
</evidence>
<name>F8N127_NEUT8</name>
<protein>
    <submittedName>
        <fullName evidence="2">Uncharacterized protein</fullName>
    </submittedName>
</protein>
<dbReference type="VEuPathDB" id="FungiDB:NEUTE1DRAFT_150461"/>
<dbReference type="RefSeq" id="XP_009856684.1">
    <property type="nucleotide sequence ID" value="XM_009858382.1"/>
</dbReference>
<dbReference type="HOGENOM" id="CLU_048127_1_1_1"/>
<organism evidence="2 3">
    <name type="scientific">Neurospora tetrasperma (strain FGSC 2508 / ATCC MYA-4615 / P0657)</name>
    <dbReference type="NCBI Taxonomy" id="510951"/>
    <lineage>
        <taxon>Eukaryota</taxon>
        <taxon>Fungi</taxon>
        <taxon>Dikarya</taxon>
        <taxon>Ascomycota</taxon>
        <taxon>Pezizomycotina</taxon>
        <taxon>Sordariomycetes</taxon>
        <taxon>Sordariomycetidae</taxon>
        <taxon>Sordariales</taxon>
        <taxon>Sordariaceae</taxon>
        <taxon>Neurospora</taxon>
    </lineage>
</organism>
<dbReference type="KEGG" id="nte:NEUTE1DRAFT150461"/>
<gene>
    <name evidence="2" type="ORF">NEUTE1DRAFT_150461</name>
</gene>